<dbReference type="EnsemblMetazoa" id="XM_022789468">
    <property type="protein sequence ID" value="XP_022645203"/>
    <property type="gene ID" value="LOC111243635"/>
</dbReference>
<accession>A0A7M7J0Q3</accession>
<protein>
    <recommendedName>
        <fullName evidence="5">MIF4G domain-containing protein</fullName>
    </recommendedName>
</protein>
<dbReference type="PANTHER" id="PTHR23254">
    <property type="entry name" value="EIF4G DOMAIN PROTEIN"/>
    <property type="match status" value="1"/>
</dbReference>
<dbReference type="SUPFAM" id="SSF48371">
    <property type="entry name" value="ARM repeat"/>
    <property type="match status" value="1"/>
</dbReference>
<feature type="region of interest" description="Disordered" evidence="4">
    <location>
        <begin position="278"/>
        <end position="298"/>
    </location>
</feature>
<feature type="compositionally biased region" description="Polar residues" evidence="4">
    <location>
        <begin position="317"/>
        <end position="334"/>
    </location>
</feature>
<evidence type="ECO:0000313" key="6">
    <source>
        <dbReference type="EnsemblMetazoa" id="XP_022645203"/>
    </source>
</evidence>
<dbReference type="InterPro" id="IPR051367">
    <property type="entry name" value="mRNA_TranslReg/HistoneTransl"/>
</dbReference>
<dbReference type="InParanoid" id="A0A7M7J0Q3"/>
<feature type="compositionally biased region" description="Low complexity" evidence="4">
    <location>
        <begin position="81"/>
        <end position="96"/>
    </location>
</feature>
<evidence type="ECO:0000259" key="5">
    <source>
        <dbReference type="SMART" id="SM00543"/>
    </source>
</evidence>
<feature type="compositionally biased region" description="Polar residues" evidence="4">
    <location>
        <begin position="1"/>
        <end position="10"/>
    </location>
</feature>
<feature type="domain" description="MIF4G" evidence="5">
    <location>
        <begin position="370"/>
        <end position="584"/>
    </location>
</feature>
<evidence type="ECO:0000256" key="2">
    <source>
        <dbReference type="ARBA" id="ARBA00022490"/>
    </source>
</evidence>
<keyword evidence="3" id="KW-0810">Translation regulation</keyword>
<dbReference type="GO" id="GO:0006446">
    <property type="term" value="P:regulation of translational initiation"/>
    <property type="evidence" value="ECO:0007669"/>
    <property type="project" value="TreeGrafter"/>
</dbReference>
<dbReference type="GO" id="GO:0008494">
    <property type="term" value="F:translation activator activity"/>
    <property type="evidence" value="ECO:0007669"/>
    <property type="project" value="TreeGrafter"/>
</dbReference>
<feature type="compositionally biased region" description="Polar residues" evidence="4">
    <location>
        <begin position="284"/>
        <end position="298"/>
    </location>
</feature>
<evidence type="ECO:0000256" key="4">
    <source>
        <dbReference type="SAM" id="MobiDB-lite"/>
    </source>
</evidence>
<dbReference type="Proteomes" id="UP000594260">
    <property type="component" value="Unplaced"/>
</dbReference>
<dbReference type="OMA" id="QQPRYMN"/>
<feature type="region of interest" description="Disordered" evidence="4">
    <location>
        <begin position="317"/>
        <end position="358"/>
    </location>
</feature>
<dbReference type="InterPro" id="IPR003890">
    <property type="entry name" value="MIF4G-like_typ-3"/>
</dbReference>
<feature type="compositionally biased region" description="Low complexity" evidence="4">
    <location>
        <begin position="178"/>
        <end position="187"/>
    </location>
</feature>
<keyword evidence="7" id="KW-1185">Reference proteome</keyword>
<dbReference type="KEGG" id="vde:111243635"/>
<dbReference type="GeneID" id="111243635"/>
<dbReference type="GO" id="GO:0003723">
    <property type="term" value="F:RNA binding"/>
    <property type="evidence" value="ECO:0007669"/>
    <property type="project" value="InterPro"/>
</dbReference>
<evidence type="ECO:0000256" key="3">
    <source>
        <dbReference type="ARBA" id="ARBA00022845"/>
    </source>
</evidence>
<sequence length="671" mass="74317">MDRQGCNNHQRIGGYAPPYHQLQQYNGNPSGRSSFRQSYHHGNQRYNHPQAGVGGSQCSPQQQHQQKQQQQQQQHHERQQQQHQQLHQQPSHQHTQGGVNASPLSSFPLVSPAPPSTLATQQVRGPQPMHSGSHPSSKHQHAQQPTHQSAQNPVQQQHASVHRPIHHNQTQQHHHQNHQQQLQQQQQRVHGIMDQQQLQHQENSHHRQPQHQHSPSGNNSNVPPGSFHHQQPQQQHLQQCQQDTSGRRSQQYQAPPQQNQPISGAACGIVSGTTGIGSTRTTSLATRPSGSSGFTLSPTAQEFVPASFLTPRDRQFTTVSAGKSSHPQQPQQPIASGGGIGEGSHHNPYDDQYGSGYGLGSSYDEEDDALLQLQMFITDVTLSPAMFESRVCDLAEVIYDDLKKNPANTPQIVATIFQAGVLQQNFRYSGARLCDYLSELVVVQGRHLIREQIIEQAHKAVSAGRKVYGDKERDKESRGVVLFCAELLSQLDLGYGIPLAHSYPDMGPKLSSIISELIRSLEKDNQKNAIQALKLCGGNLEKLCEGDSAMDVLLAECEAVEAREGVDATIKAMLQRLPQLRQQHWGYVAKTKIEPPAYVYGQHAQVDYSQLPVMYGPDGLQVSPEEMGFLDGGNGNARGDYPSDLSQSTSVGMDDEALEAYEMFLLETGQK</sequence>
<evidence type="ECO:0000256" key="1">
    <source>
        <dbReference type="ARBA" id="ARBA00004496"/>
    </source>
</evidence>
<reference evidence="6" key="1">
    <citation type="submission" date="2021-01" db="UniProtKB">
        <authorList>
            <consortium name="EnsemblMetazoa"/>
        </authorList>
    </citation>
    <scope>IDENTIFICATION</scope>
</reference>
<dbReference type="InterPro" id="IPR016024">
    <property type="entry name" value="ARM-type_fold"/>
</dbReference>
<dbReference type="RefSeq" id="XP_022645203.1">
    <property type="nucleotide sequence ID" value="XM_022789468.1"/>
</dbReference>
<name>A0A7M7J0Q3_VARDE</name>
<dbReference type="PANTHER" id="PTHR23254:SF15">
    <property type="entry name" value="POLYADENYLATE-BINDING PROTEIN-INTERACTING PROTEIN 1"/>
    <property type="match status" value="1"/>
</dbReference>
<keyword evidence="2" id="KW-0963">Cytoplasm</keyword>
<feature type="compositionally biased region" description="Low complexity" evidence="4">
    <location>
        <begin position="250"/>
        <end position="261"/>
    </location>
</feature>
<proteinExistence type="predicted"/>
<feature type="compositionally biased region" description="Low complexity" evidence="4">
    <location>
        <begin position="61"/>
        <end position="73"/>
    </location>
</feature>
<organism evidence="6 7">
    <name type="scientific">Varroa destructor</name>
    <name type="common">Honeybee mite</name>
    <dbReference type="NCBI Taxonomy" id="109461"/>
    <lineage>
        <taxon>Eukaryota</taxon>
        <taxon>Metazoa</taxon>
        <taxon>Ecdysozoa</taxon>
        <taxon>Arthropoda</taxon>
        <taxon>Chelicerata</taxon>
        <taxon>Arachnida</taxon>
        <taxon>Acari</taxon>
        <taxon>Parasitiformes</taxon>
        <taxon>Mesostigmata</taxon>
        <taxon>Gamasina</taxon>
        <taxon>Dermanyssoidea</taxon>
        <taxon>Varroidae</taxon>
        <taxon>Varroa</taxon>
    </lineage>
</organism>
<feature type="compositionally biased region" description="Low complexity" evidence="4">
    <location>
        <begin position="228"/>
        <end position="242"/>
    </location>
</feature>
<dbReference type="GO" id="GO:0005737">
    <property type="term" value="C:cytoplasm"/>
    <property type="evidence" value="ECO:0007669"/>
    <property type="project" value="UniProtKB-SubCell"/>
</dbReference>
<feature type="region of interest" description="Disordered" evidence="4">
    <location>
        <begin position="1"/>
        <end position="266"/>
    </location>
</feature>
<dbReference type="SMART" id="SM00543">
    <property type="entry name" value="MIF4G"/>
    <property type="match status" value="1"/>
</dbReference>
<comment type="subcellular location">
    <subcellularLocation>
        <location evidence="1">Cytoplasm</location>
    </subcellularLocation>
</comment>
<dbReference type="OrthoDB" id="8171816at2759"/>
<evidence type="ECO:0000313" key="7">
    <source>
        <dbReference type="Proteomes" id="UP000594260"/>
    </source>
</evidence>
<feature type="compositionally biased region" description="Basic residues" evidence="4">
    <location>
        <begin position="160"/>
        <end position="177"/>
    </location>
</feature>
<feature type="compositionally biased region" description="Polar residues" evidence="4">
    <location>
        <begin position="142"/>
        <end position="159"/>
    </location>
</feature>
<dbReference type="AlphaFoldDB" id="A0A7M7J0Q3"/>
<feature type="compositionally biased region" description="Polar residues" evidence="4">
    <location>
        <begin position="21"/>
        <end position="37"/>
    </location>
</feature>
<dbReference type="Gene3D" id="1.25.40.180">
    <property type="match status" value="1"/>
</dbReference>